<evidence type="ECO:0000313" key="3">
    <source>
        <dbReference type="Proteomes" id="UP000827549"/>
    </source>
</evidence>
<evidence type="ECO:0000313" key="2">
    <source>
        <dbReference type="EMBL" id="WOO82281.1"/>
    </source>
</evidence>
<dbReference type="RefSeq" id="XP_062628313.1">
    <property type="nucleotide sequence ID" value="XM_062772329.1"/>
</dbReference>
<dbReference type="InterPro" id="IPR002347">
    <property type="entry name" value="SDR_fam"/>
</dbReference>
<protein>
    <submittedName>
        <fullName evidence="2">3-alpha-(Or 20-beta)-hydroxysteroid dehydrogenase</fullName>
    </submittedName>
</protein>
<name>A0AAF0YCK1_9TREE</name>
<keyword evidence="3" id="KW-1185">Reference proteome</keyword>
<dbReference type="PRINTS" id="PR00081">
    <property type="entry name" value="GDHRDH"/>
</dbReference>
<organism evidence="2 3">
    <name type="scientific">Vanrija pseudolonga</name>
    <dbReference type="NCBI Taxonomy" id="143232"/>
    <lineage>
        <taxon>Eukaryota</taxon>
        <taxon>Fungi</taxon>
        <taxon>Dikarya</taxon>
        <taxon>Basidiomycota</taxon>
        <taxon>Agaricomycotina</taxon>
        <taxon>Tremellomycetes</taxon>
        <taxon>Trichosporonales</taxon>
        <taxon>Trichosporonaceae</taxon>
        <taxon>Vanrija</taxon>
    </lineage>
</organism>
<dbReference type="AlphaFoldDB" id="A0AAF0YCK1"/>
<gene>
    <name evidence="2" type="primary">fabG3</name>
    <name evidence="2" type="ORF">LOC62_04G005777</name>
</gene>
<accession>A0AAF0YCK1</accession>
<dbReference type="Gene3D" id="3.40.50.720">
    <property type="entry name" value="NAD(P)-binding Rossmann-like Domain"/>
    <property type="match status" value="1"/>
</dbReference>
<dbReference type="InterPro" id="IPR036291">
    <property type="entry name" value="NAD(P)-bd_dom_sf"/>
</dbReference>
<dbReference type="GeneID" id="87809005"/>
<dbReference type="FunFam" id="3.40.50.720:FF:000084">
    <property type="entry name" value="Short-chain dehydrogenase reductase"/>
    <property type="match status" value="1"/>
</dbReference>
<dbReference type="CDD" id="cd05233">
    <property type="entry name" value="SDR_c"/>
    <property type="match status" value="1"/>
</dbReference>
<dbReference type="PANTHER" id="PTHR42760">
    <property type="entry name" value="SHORT-CHAIN DEHYDROGENASES/REDUCTASES FAMILY MEMBER"/>
    <property type="match status" value="1"/>
</dbReference>
<comment type="similarity">
    <text evidence="1">Belongs to the short-chain dehydrogenases/reductases (SDR) family.</text>
</comment>
<dbReference type="Proteomes" id="UP000827549">
    <property type="component" value="Chromosome 4"/>
</dbReference>
<dbReference type="Pfam" id="PF13561">
    <property type="entry name" value="adh_short_C2"/>
    <property type="match status" value="1"/>
</dbReference>
<dbReference type="SUPFAM" id="SSF51735">
    <property type="entry name" value="NAD(P)-binding Rossmann-fold domains"/>
    <property type="match status" value="1"/>
</dbReference>
<proteinExistence type="inferred from homology"/>
<dbReference type="GO" id="GO:0016616">
    <property type="term" value="F:oxidoreductase activity, acting on the CH-OH group of donors, NAD or NADP as acceptor"/>
    <property type="evidence" value="ECO:0007669"/>
    <property type="project" value="TreeGrafter"/>
</dbReference>
<evidence type="ECO:0000256" key="1">
    <source>
        <dbReference type="ARBA" id="ARBA00006484"/>
    </source>
</evidence>
<reference evidence="2" key="1">
    <citation type="submission" date="2023-10" db="EMBL/GenBank/DDBJ databases">
        <authorList>
            <person name="Noh H."/>
        </authorList>
    </citation>
    <scope>NUCLEOTIDE SEQUENCE</scope>
    <source>
        <strain evidence="2">DUCC4014</strain>
    </source>
</reference>
<sequence>MAPRLENKIAIVTGAAGGIGSAIVSHFLSEGARVVGVDLVEPAHKADGVVFVTGSVASPDTWDKALAAATKAHGTPTILVNAAGILVQQPFADTTLANLDKVLDVNVRGPLVGMQKLVAGLNGAPGAIVNISSVTAERVFPTCAAYGVSKAALSTLTRYAAAEYGALGVRANAIAPGAVDTPMSAEGLRVPQNEMGLKMHTPLGRWAEPEEIAPLVAFLASDEASFVTGQVYGIDGGYSIL</sequence>
<dbReference type="EMBL" id="CP086717">
    <property type="protein sequence ID" value="WOO82281.1"/>
    <property type="molecule type" value="Genomic_DNA"/>
</dbReference>
<dbReference type="PRINTS" id="PR00080">
    <property type="entry name" value="SDRFAMILY"/>
</dbReference>